<proteinExistence type="predicted"/>
<evidence type="ECO:0000256" key="1">
    <source>
        <dbReference type="ARBA" id="ARBA00004533"/>
    </source>
</evidence>
<evidence type="ECO:0000256" key="5">
    <source>
        <dbReference type="ARBA" id="ARBA00023136"/>
    </source>
</evidence>
<evidence type="ECO:0000256" key="6">
    <source>
        <dbReference type="ARBA" id="ARBA00023315"/>
    </source>
</evidence>
<dbReference type="GO" id="GO:1901137">
    <property type="term" value="P:carbohydrate derivative biosynthetic process"/>
    <property type="evidence" value="ECO:0007669"/>
    <property type="project" value="UniProtKB-ARBA"/>
</dbReference>
<dbReference type="GO" id="GO:0016746">
    <property type="term" value="F:acyltransferase activity"/>
    <property type="evidence" value="ECO:0007669"/>
    <property type="project" value="UniProtKB-KW"/>
</dbReference>
<evidence type="ECO:0000256" key="4">
    <source>
        <dbReference type="ARBA" id="ARBA00022679"/>
    </source>
</evidence>
<dbReference type="Proteomes" id="UP000429607">
    <property type="component" value="Unassembled WGS sequence"/>
</dbReference>
<keyword evidence="3" id="KW-0997">Cell inner membrane</keyword>
<organism evidence="7 8">
    <name type="scientific">Phytophthora rubi</name>
    <dbReference type="NCBI Taxonomy" id="129364"/>
    <lineage>
        <taxon>Eukaryota</taxon>
        <taxon>Sar</taxon>
        <taxon>Stramenopiles</taxon>
        <taxon>Oomycota</taxon>
        <taxon>Peronosporomycetes</taxon>
        <taxon>Peronosporales</taxon>
        <taxon>Peronosporaceae</taxon>
        <taxon>Phytophthora</taxon>
    </lineage>
</organism>
<name>A0A6A3P6R0_9STRA</name>
<dbReference type="InterPro" id="IPR004960">
    <property type="entry name" value="LipA_acyltrans"/>
</dbReference>
<accession>A0A6A3P6R0</accession>
<dbReference type="CDD" id="cd07984">
    <property type="entry name" value="LPLAT_LABLAT-like"/>
    <property type="match status" value="1"/>
</dbReference>
<evidence type="ECO:0008006" key="9">
    <source>
        <dbReference type="Google" id="ProtNLM"/>
    </source>
</evidence>
<gene>
    <name evidence="7" type="ORF">PR001_g2083</name>
</gene>
<sequence length="346" mass="38432">MSSAASAWRPAAAAPPWRRGLSAGLALAAARGLQLLARGLPDRMLWGAATALGRVFYYVVRLRRRVVLDRIACGLPRGDTDADVHRVARDSYTYAALSLLWLLRLDGLRSPQELISLDEDARASLASMRTVLTSREAPSHAIITTGHIGFWEILPAALTRPVIPVQTQWIVYRPLHNTALNDLVASIRNAPDRRLVADKKCYGLLRDVLQRPNADGTAAQLVGLVADQRCNSEHTRADVSFLGQPTQLASGAARLHLETGSTLWFAVVLHNKRYYKSTDPPEKPFRLVLRPISTNAMSPAFVSKVEVTALVQTYASMMENLVLDYPEQYLWMHDLWNVKRRAAALR</sequence>
<keyword evidence="2" id="KW-1003">Cell membrane</keyword>
<protein>
    <recommendedName>
        <fullName evidence="9">Lipid A biosynthesis acyltransferase</fullName>
    </recommendedName>
</protein>
<comment type="subcellular location">
    <subcellularLocation>
        <location evidence="1">Cell inner membrane</location>
    </subcellularLocation>
</comment>
<dbReference type="EMBL" id="QXFV01000068">
    <property type="protein sequence ID" value="KAE9050761.1"/>
    <property type="molecule type" value="Genomic_DNA"/>
</dbReference>
<dbReference type="PANTHER" id="PTHR30606:SF10">
    <property type="entry name" value="PHOSPHATIDYLINOSITOL MANNOSIDE ACYLTRANSFERASE"/>
    <property type="match status" value="1"/>
</dbReference>
<evidence type="ECO:0000256" key="2">
    <source>
        <dbReference type="ARBA" id="ARBA00022475"/>
    </source>
</evidence>
<dbReference type="PANTHER" id="PTHR30606">
    <property type="entry name" value="LIPID A BIOSYNTHESIS LAUROYL ACYLTRANSFERASE"/>
    <property type="match status" value="1"/>
</dbReference>
<evidence type="ECO:0000256" key="3">
    <source>
        <dbReference type="ARBA" id="ARBA00022519"/>
    </source>
</evidence>
<dbReference type="GO" id="GO:0008610">
    <property type="term" value="P:lipid biosynthetic process"/>
    <property type="evidence" value="ECO:0007669"/>
    <property type="project" value="UniProtKB-ARBA"/>
</dbReference>
<reference evidence="7 8" key="1">
    <citation type="submission" date="2018-09" db="EMBL/GenBank/DDBJ databases">
        <title>Genomic investigation of the strawberry pathogen Phytophthora fragariae indicates pathogenicity is determined by transcriptional variation in three key races.</title>
        <authorList>
            <person name="Adams T.M."/>
            <person name="Armitage A.D."/>
            <person name="Sobczyk M.K."/>
            <person name="Bates H.J."/>
            <person name="Dunwell J.M."/>
            <person name="Nellist C.F."/>
            <person name="Harrison R.J."/>
        </authorList>
    </citation>
    <scope>NUCLEOTIDE SEQUENCE [LARGE SCALE GENOMIC DNA]</scope>
    <source>
        <strain evidence="7 8">SCRP249</strain>
    </source>
</reference>
<keyword evidence="6" id="KW-0012">Acyltransferase</keyword>
<dbReference type="GO" id="GO:0005886">
    <property type="term" value="C:plasma membrane"/>
    <property type="evidence" value="ECO:0007669"/>
    <property type="project" value="UniProtKB-SubCell"/>
</dbReference>
<dbReference type="AlphaFoldDB" id="A0A6A3P6R0"/>
<keyword evidence="4" id="KW-0808">Transferase</keyword>
<evidence type="ECO:0000313" key="8">
    <source>
        <dbReference type="Proteomes" id="UP000429607"/>
    </source>
</evidence>
<keyword evidence="5" id="KW-0472">Membrane</keyword>
<evidence type="ECO:0000313" key="7">
    <source>
        <dbReference type="EMBL" id="KAE9050761.1"/>
    </source>
</evidence>
<dbReference type="Pfam" id="PF03279">
    <property type="entry name" value="Lip_A_acyltrans"/>
    <property type="match status" value="1"/>
</dbReference>
<comment type="caution">
    <text evidence="7">The sequence shown here is derived from an EMBL/GenBank/DDBJ whole genome shotgun (WGS) entry which is preliminary data.</text>
</comment>